<comment type="caution">
    <text evidence="1">The sequence shown here is derived from an EMBL/GenBank/DDBJ whole genome shotgun (WGS) entry which is preliminary data.</text>
</comment>
<organism evidence="1 2">
    <name type="scientific">Aureococcus anophagefferens</name>
    <name type="common">Harmful bloom alga</name>
    <dbReference type="NCBI Taxonomy" id="44056"/>
    <lineage>
        <taxon>Eukaryota</taxon>
        <taxon>Sar</taxon>
        <taxon>Stramenopiles</taxon>
        <taxon>Ochrophyta</taxon>
        <taxon>Pelagophyceae</taxon>
        <taxon>Pelagomonadales</taxon>
        <taxon>Pelagomonadaceae</taxon>
        <taxon>Aureococcus</taxon>
    </lineage>
</organism>
<accession>A0ABR1GBA1</accession>
<dbReference type="EMBL" id="JBBJCI010000037">
    <property type="protein sequence ID" value="KAK7250374.1"/>
    <property type="molecule type" value="Genomic_DNA"/>
</dbReference>
<sequence length="307" mass="33873">MARCMALLATLPVVAGFAVRSGMSAPARSLRSLRRSTTVATATMGLKDQIGNIFVPPPPPPPATVVEGAAHFRMLGVPPSAEYDEVQAAVAHLKAKYAGDTKKLLKIDVAKDKISELRLRQRVSGSFGVTAEVAARDRELENYDSQALNRAMTKATPKFVKKIPYMYKPFWKIGDLKNSKDRELGMAHVKMSGLYWLGFAFGALFFPGGINYLKFGAPLIFVSHLAQRGQPPVNRKANGMVAEVRDPIYHDYVWGALFLVAHSIVGLCLANLVVPYMDFLRPKQTRFLIVTGFMALADTIWQPHIEK</sequence>
<name>A0ABR1GBA1_AURAN</name>
<dbReference type="InterPro" id="IPR021788">
    <property type="entry name" value="CPP1-like"/>
</dbReference>
<proteinExistence type="predicted"/>
<protein>
    <submittedName>
        <fullName evidence="1">Uncharacterized protein</fullName>
    </submittedName>
</protein>
<dbReference type="Proteomes" id="UP001363151">
    <property type="component" value="Unassembled WGS sequence"/>
</dbReference>
<keyword evidence="2" id="KW-1185">Reference proteome</keyword>
<reference evidence="1 2" key="1">
    <citation type="submission" date="2024-03" db="EMBL/GenBank/DDBJ databases">
        <title>Aureococcus anophagefferens CCMP1851 and Kratosvirus quantuckense: Draft genome of a second virus-susceptible host strain in the model system.</title>
        <authorList>
            <person name="Chase E."/>
            <person name="Truchon A.R."/>
            <person name="Schepens W."/>
            <person name="Wilhelm S.W."/>
        </authorList>
    </citation>
    <scope>NUCLEOTIDE SEQUENCE [LARGE SCALE GENOMIC DNA]</scope>
    <source>
        <strain evidence="1 2">CCMP1851</strain>
    </source>
</reference>
<evidence type="ECO:0000313" key="2">
    <source>
        <dbReference type="Proteomes" id="UP001363151"/>
    </source>
</evidence>
<evidence type="ECO:0000313" key="1">
    <source>
        <dbReference type="EMBL" id="KAK7250374.1"/>
    </source>
</evidence>
<gene>
    <name evidence="1" type="ORF">SO694_00007531</name>
</gene>
<dbReference type="KEGG" id="aaf:AURANDRAFT_65781"/>
<dbReference type="Pfam" id="PF11833">
    <property type="entry name" value="CPP1-like"/>
    <property type="match status" value="1"/>
</dbReference>